<dbReference type="EMBL" id="CP058215">
    <property type="protein sequence ID" value="QLC50197.1"/>
    <property type="molecule type" value="Genomic_DNA"/>
</dbReference>
<keyword evidence="9" id="KW-0902">Two-component regulatory system</keyword>
<accession>A0A7D5E960</accession>
<evidence type="ECO:0000259" key="16">
    <source>
        <dbReference type="PROSITE" id="PS50885"/>
    </source>
</evidence>
<keyword evidence="18" id="KW-1185">Reference proteome</keyword>
<dbReference type="Gene3D" id="1.10.287.130">
    <property type="match status" value="1"/>
</dbReference>
<evidence type="ECO:0000256" key="7">
    <source>
        <dbReference type="ARBA" id="ARBA00022777"/>
    </source>
</evidence>
<dbReference type="SMART" id="SM00091">
    <property type="entry name" value="PAS"/>
    <property type="match status" value="3"/>
</dbReference>
<dbReference type="NCBIfam" id="TIGR00229">
    <property type="entry name" value="sensory_box"/>
    <property type="match status" value="2"/>
</dbReference>
<dbReference type="GO" id="GO:0000155">
    <property type="term" value="F:phosphorelay sensor kinase activity"/>
    <property type="evidence" value="ECO:0007669"/>
    <property type="project" value="InterPro"/>
</dbReference>
<dbReference type="SMART" id="SM00304">
    <property type="entry name" value="HAMP"/>
    <property type="match status" value="1"/>
</dbReference>
<dbReference type="GO" id="GO:0005886">
    <property type="term" value="C:plasma membrane"/>
    <property type="evidence" value="ECO:0007669"/>
    <property type="project" value="TreeGrafter"/>
</dbReference>
<dbReference type="Pfam" id="PF02518">
    <property type="entry name" value="HATPase_c"/>
    <property type="match status" value="1"/>
</dbReference>
<evidence type="ECO:0000256" key="6">
    <source>
        <dbReference type="ARBA" id="ARBA00022741"/>
    </source>
</evidence>
<organism evidence="17 18">
    <name type="scientific">Methanolobus zinderi</name>
    <dbReference type="NCBI Taxonomy" id="536044"/>
    <lineage>
        <taxon>Archaea</taxon>
        <taxon>Methanobacteriati</taxon>
        <taxon>Methanobacteriota</taxon>
        <taxon>Stenosarchaea group</taxon>
        <taxon>Methanomicrobia</taxon>
        <taxon>Methanosarcinales</taxon>
        <taxon>Methanosarcinaceae</taxon>
        <taxon>Methanolobus</taxon>
    </lineage>
</organism>
<dbReference type="Pfam" id="PF00512">
    <property type="entry name" value="HisKA"/>
    <property type="match status" value="1"/>
</dbReference>
<dbReference type="InterPro" id="IPR003661">
    <property type="entry name" value="HisK_dim/P_dom"/>
</dbReference>
<dbReference type="SMART" id="SM00388">
    <property type="entry name" value="HisKA"/>
    <property type="match status" value="1"/>
</dbReference>
<evidence type="ECO:0000256" key="11">
    <source>
        <dbReference type="ARBA" id="ARBA00023306"/>
    </source>
</evidence>
<dbReference type="AlphaFoldDB" id="A0A7D5E960"/>
<keyword evidence="12" id="KW-1133">Transmembrane helix</keyword>
<evidence type="ECO:0000256" key="9">
    <source>
        <dbReference type="ARBA" id="ARBA00023012"/>
    </source>
</evidence>
<dbReference type="CDD" id="cd00130">
    <property type="entry name" value="PAS"/>
    <property type="match status" value="1"/>
</dbReference>
<feature type="domain" description="HAMP" evidence="16">
    <location>
        <begin position="298"/>
        <end position="351"/>
    </location>
</feature>
<keyword evidence="12" id="KW-0812">Transmembrane</keyword>
<dbReference type="SUPFAM" id="SSF55874">
    <property type="entry name" value="ATPase domain of HSP90 chaperone/DNA topoisomerase II/histidine kinase"/>
    <property type="match status" value="1"/>
</dbReference>
<evidence type="ECO:0000313" key="18">
    <source>
        <dbReference type="Proteomes" id="UP000509594"/>
    </source>
</evidence>
<dbReference type="GO" id="GO:0005524">
    <property type="term" value="F:ATP binding"/>
    <property type="evidence" value="ECO:0007669"/>
    <property type="project" value="UniProtKB-KW"/>
</dbReference>
<evidence type="ECO:0000256" key="5">
    <source>
        <dbReference type="ARBA" id="ARBA00022679"/>
    </source>
</evidence>
<name>A0A7D5E960_9EURY</name>
<dbReference type="InterPro" id="IPR005467">
    <property type="entry name" value="His_kinase_dom"/>
</dbReference>
<feature type="domain" description="Histidine kinase" evidence="13">
    <location>
        <begin position="757"/>
        <end position="974"/>
    </location>
</feature>
<dbReference type="CDD" id="cd06225">
    <property type="entry name" value="HAMP"/>
    <property type="match status" value="1"/>
</dbReference>
<evidence type="ECO:0000259" key="13">
    <source>
        <dbReference type="PROSITE" id="PS50109"/>
    </source>
</evidence>
<dbReference type="Gene3D" id="3.30.565.10">
    <property type="entry name" value="Histidine kinase-like ATPase, C-terminal domain"/>
    <property type="match status" value="1"/>
</dbReference>
<dbReference type="PANTHER" id="PTHR43047">
    <property type="entry name" value="TWO-COMPONENT HISTIDINE PROTEIN KINASE"/>
    <property type="match status" value="1"/>
</dbReference>
<keyword evidence="10 12" id="KW-0472">Membrane</keyword>
<dbReference type="Pfam" id="PF00672">
    <property type="entry name" value="HAMP"/>
    <property type="match status" value="1"/>
</dbReference>
<dbReference type="KEGG" id="mzi:HWN40_08070"/>
<keyword evidence="7" id="KW-0418">Kinase</keyword>
<dbReference type="Proteomes" id="UP000509594">
    <property type="component" value="Chromosome"/>
</dbReference>
<dbReference type="SMART" id="SM00086">
    <property type="entry name" value="PAC"/>
    <property type="match status" value="2"/>
</dbReference>
<gene>
    <name evidence="17" type="ORF">HWN40_08070</name>
</gene>
<keyword evidence="6" id="KW-0547">Nucleotide-binding</keyword>
<dbReference type="EC" id="2.7.13.3" evidence="3"/>
<dbReference type="InterPro" id="IPR001610">
    <property type="entry name" value="PAC"/>
</dbReference>
<reference evidence="17 18" key="1">
    <citation type="submission" date="2020-06" db="EMBL/GenBank/DDBJ databases">
        <title>Methanolobus halotolerans sp. nov., isolated from a saline lake Tus in Siberia.</title>
        <authorList>
            <person name="Shen Y."/>
            <person name="Chen S.-C."/>
            <person name="Lai M.-C."/>
            <person name="Huang H.-H."/>
            <person name="Chiu H.-H."/>
            <person name="Tang S.-L."/>
            <person name="Rogozin D.Y."/>
            <person name="Degermendzhy A.G."/>
        </authorList>
    </citation>
    <scope>NUCLEOTIDE SEQUENCE [LARGE SCALE GENOMIC DNA]</scope>
    <source>
        <strain evidence="17 18">DSM 21339</strain>
    </source>
</reference>
<keyword evidence="8" id="KW-0067">ATP-binding</keyword>
<evidence type="ECO:0000313" key="17">
    <source>
        <dbReference type="EMBL" id="QLC50197.1"/>
    </source>
</evidence>
<keyword evidence="5" id="KW-0808">Transferase</keyword>
<dbReference type="CDD" id="cd00082">
    <property type="entry name" value="HisKA"/>
    <property type="match status" value="1"/>
</dbReference>
<comment type="catalytic activity">
    <reaction evidence="1">
        <text>ATP + protein L-histidine = ADP + protein N-phospho-L-histidine.</text>
        <dbReference type="EC" id="2.7.13.3"/>
    </reaction>
</comment>
<evidence type="ECO:0000256" key="3">
    <source>
        <dbReference type="ARBA" id="ARBA00012438"/>
    </source>
</evidence>
<dbReference type="Gene3D" id="3.30.450.20">
    <property type="entry name" value="PAS domain"/>
    <property type="match status" value="3"/>
</dbReference>
<keyword evidence="11" id="KW-0131">Cell cycle</keyword>
<dbReference type="Gene3D" id="6.10.340.10">
    <property type="match status" value="1"/>
</dbReference>
<dbReference type="Pfam" id="PF05228">
    <property type="entry name" value="CHASE4"/>
    <property type="match status" value="1"/>
</dbReference>
<dbReference type="PROSITE" id="PS50113">
    <property type="entry name" value="PAC"/>
    <property type="match status" value="1"/>
</dbReference>
<feature type="transmembrane region" description="Helical" evidence="12">
    <location>
        <begin position="277"/>
        <end position="296"/>
    </location>
</feature>
<dbReference type="InterPro" id="IPR007892">
    <property type="entry name" value="CHASE4"/>
</dbReference>
<dbReference type="InterPro" id="IPR036890">
    <property type="entry name" value="HATPase_C_sf"/>
</dbReference>
<protein>
    <recommendedName>
        <fullName evidence="3">histidine kinase</fullName>
        <ecNumber evidence="3">2.7.13.3</ecNumber>
    </recommendedName>
</protein>
<evidence type="ECO:0000256" key="2">
    <source>
        <dbReference type="ARBA" id="ARBA00004370"/>
    </source>
</evidence>
<feature type="domain" description="PAS" evidence="14">
    <location>
        <begin position="489"/>
        <end position="543"/>
    </location>
</feature>
<proteinExistence type="predicted"/>
<sequence>MKVYNKTMITLGVAFLIMLLMITATVNHLLLDGYEQIEEQEMEDNVIRIERAIQSDISYLDTTVYDWAAWDDTYRFIETNNSEYIESNLADETFSLLDINFMLFFDSSGNIVYSKFYDLEKEETITPPKNLVELFQPGSYLLEHSDTRSNISGLLMSSTSPMIVASRPVTGTNKQGPIKGTLVMGRYLDESMIMSLEENTLLPVELLYYRNTDLPDRLEYDIVEVSNNNYSVSVSENSETVSGYGLMYDVFGNPALILRTQMDRDIYFSGLRIMDSIFYLVIGIFLIVALLISWILKKNLFSRLNLLGESVNAVGSQGDLSSRLEIGGDDELSTLADNINGMLSSLEDTSLLLNSTIETTVDGIIIVDNEQHVLLINSSYKQICDLPVELQFERDASKVLAHFLELVDNKEDLLGKINDRRGSDLKGKTLVKFKDGRSFETYSLPIVMEGDVAGRMHILHEITEVIQREEELKQQIMIREKIEKELLISEEKFSKIATFAYDAMIMIDSKGKTIFWNQAATRIFGYKGSEVAGRDIHSLLSPERYLNNFRKNFDKFVSTGEGNAVGHTLELEARRKDGTEFPIELSLSSIKLSDGSWNAVAIIRDITERKQLDSMEKEILERLTTIINNVDSGIMMIDAVTKEIVDVNPVAARLIGLPKEEIVGNLCHNFVCPADKGKCPIVDLNQKVDKSERILLTRDGEQLPIVKSVVSVKMHEKEYLIESFYDLSVRMKVEETLVKAKIAAEESNQSKSEFLANMSHELRTPLNAIIGFSDMLQLNEDRFTDKEKRYIGNISSSGRHLLDIINDILDLSKVEAGMTSLNIEEFNVSDVVDEVLKSLIPIGNKKNLGINVEADEGIIINADRLKFKQILYNIIGNAVKFTPEDGNIDISAHVSGTSLHIIIKDDGIGIPSEDQKYLFEPFKQVDSALNRSYEGTGLGLAIVKRYIEMHGGKIRVESEPGRGSSFILELPLNY</sequence>
<keyword evidence="4" id="KW-0597">Phosphoprotein</keyword>
<dbReference type="Pfam" id="PF13426">
    <property type="entry name" value="PAS_9"/>
    <property type="match status" value="2"/>
</dbReference>
<feature type="domain" description="PAS" evidence="14">
    <location>
        <begin position="619"/>
        <end position="665"/>
    </location>
</feature>
<dbReference type="PRINTS" id="PR00344">
    <property type="entry name" value="BCTRLSENSOR"/>
</dbReference>
<dbReference type="InterPro" id="IPR000014">
    <property type="entry name" value="PAS"/>
</dbReference>
<dbReference type="RefSeq" id="WP_176965253.1">
    <property type="nucleotide sequence ID" value="NZ_CP058215.1"/>
</dbReference>
<dbReference type="SMART" id="SM00387">
    <property type="entry name" value="HATPase_c"/>
    <property type="match status" value="1"/>
</dbReference>
<dbReference type="OrthoDB" id="342253at2157"/>
<dbReference type="FunFam" id="3.30.565.10:FF:000010">
    <property type="entry name" value="Sensor histidine kinase RcsC"/>
    <property type="match status" value="1"/>
</dbReference>
<dbReference type="PROSITE" id="PS50885">
    <property type="entry name" value="HAMP"/>
    <property type="match status" value="1"/>
</dbReference>
<dbReference type="InterPro" id="IPR004358">
    <property type="entry name" value="Sig_transdc_His_kin-like_C"/>
</dbReference>
<dbReference type="InterPro" id="IPR003660">
    <property type="entry name" value="HAMP_dom"/>
</dbReference>
<dbReference type="InterPro" id="IPR036097">
    <property type="entry name" value="HisK_dim/P_sf"/>
</dbReference>
<evidence type="ECO:0000256" key="1">
    <source>
        <dbReference type="ARBA" id="ARBA00000085"/>
    </source>
</evidence>
<dbReference type="PANTHER" id="PTHR43047:SF72">
    <property type="entry name" value="OSMOSENSING HISTIDINE PROTEIN KINASE SLN1"/>
    <property type="match status" value="1"/>
</dbReference>
<evidence type="ECO:0000256" key="8">
    <source>
        <dbReference type="ARBA" id="ARBA00022840"/>
    </source>
</evidence>
<dbReference type="PROSITE" id="PS50109">
    <property type="entry name" value="HIS_KIN"/>
    <property type="match status" value="1"/>
</dbReference>
<dbReference type="SUPFAM" id="SSF47384">
    <property type="entry name" value="Homodimeric domain of signal transducing histidine kinase"/>
    <property type="match status" value="1"/>
</dbReference>
<dbReference type="GeneID" id="55821623"/>
<dbReference type="InterPro" id="IPR003594">
    <property type="entry name" value="HATPase_dom"/>
</dbReference>
<evidence type="ECO:0000256" key="4">
    <source>
        <dbReference type="ARBA" id="ARBA00022553"/>
    </source>
</evidence>
<dbReference type="InterPro" id="IPR035965">
    <property type="entry name" value="PAS-like_dom_sf"/>
</dbReference>
<evidence type="ECO:0000256" key="10">
    <source>
        <dbReference type="ARBA" id="ARBA00023136"/>
    </source>
</evidence>
<dbReference type="InterPro" id="IPR000700">
    <property type="entry name" value="PAS-assoc_C"/>
</dbReference>
<feature type="domain" description="PAC" evidence="15">
    <location>
        <begin position="567"/>
        <end position="618"/>
    </location>
</feature>
<dbReference type="FunFam" id="1.10.287.130:FF:000038">
    <property type="entry name" value="Sensory transduction histidine kinase"/>
    <property type="match status" value="1"/>
</dbReference>
<comment type="subcellular location">
    <subcellularLocation>
        <location evidence="2">Membrane</location>
    </subcellularLocation>
</comment>
<dbReference type="GO" id="GO:0009927">
    <property type="term" value="F:histidine phosphotransfer kinase activity"/>
    <property type="evidence" value="ECO:0007669"/>
    <property type="project" value="TreeGrafter"/>
</dbReference>
<dbReference type="PROSITE" id="PS50112">
    <property type="entry name" value="PAS"/>
    <property type="match status" value="2"/>
</dbReference>
<evidence type="ECO:0000256" key="12">
    <source>
        <dbReference type="SAM" id="Phobius"/>
    </source>
</evidence>
<evidence type="ECO:0000259" key="14">
    <source>
        <dbReference type="PROSITE" id="PS50112"/>
    </source>
</evidence>
<evidence type="ECO:0000259" key="15">
    <source>
        <dbReference type="PROSITE" id="PS50113"/>
    </source>
</evidence>
<dbReference type="SUPFAM" id="SSF55785">
    <property type="entry name" value="PYP-like sensor domain (PAS domain)"/>
    <property type="match status" value="3"/>
</dbReference>